<feature type="non-terminal residue" evidence="1">
    <location>
        <position position="1"/>
    </location>
</feature>
<reference evidence="1 2" key="1">
    <citation type="submission" date="2024-02" db="EMBL/GenBank/DDBJ databases">
        <authorList>
            <person name="Chen Y."/>
            <person name="Shah S."/>
            <person name="Dougan E. K."/>
            <person name="Thang M."/>
            <person name="Chan C."/>
        </authorList>
    </citation>
    <scope>NUCLEOTIDE SEQUENCE [LARGE SCALE GENOMIC DNA]</scope>
</reference>
<evidence type="ECO:0000313" key="2">
    <source>
        <dbReference type="Proteomes" id="UP001642484"/>
    </source>
</evidence>
<dbReference type="EMBL" id="CAXAMN010021543">
    <property type="protein sequence ID" value="CAK9060703.1"/>
    <property type="molecule type" value="Genomic_DNA"/>
</dbReference>
<gene>
    <name evidence="1" type="ORF">CCMP2556_LOCUS29862</name>
</gene>
<accession>A0ABP0NA86</accession>
<evidence type="ECO:0000313" key="1">
    <source>
        <dbReference type="EMBL" id="CAK9060703.1"/>
    </source>
</evidence>
<comment type="caution">
    <text evidence="1">The sequence shown here is derived from an EMBL/GenBank/DDBJ whole genome shotgun (WGS) entry which is preliminary data.</text>
</comment>
<dbReference type="Proteomes" id="UP001642484">
    <property type="component" value="Unassembled WGS sequence"/>
</dbReference>
<protein>
    <submittedName>
        <fullName evidence="1">Uncharacterized protein</fullName>
    </submittedName>
</protein>
<keyword evidence="2" id="KW-1185">Reference proteome</keyword>
<sequence>EPDLSMELMGQLRVHFSALEADFFKEVRSGHDEQQVRFKYADAAAAEIVPQLEDWTDHLSGRSTVWPCPGAADFSTNGWTCNAWLSACCRASIPTSQRPKSWAAKGCAQHYPYGVSGWPFASANADGRRVYPG</sequence>
<organism evidence="1 2">
    <name type="scientific">Durusdinium trenchii</name>
    <dbReference type="NCBI Taxonomy" id="1381693"/>
    <lineage>
        <taxon>Eukaryota</taxon>
        <taxon>Sar</taxon>
        <taxon>Alveolata</taxon>
        <taxon>Dinophyceae</taxon>
        <taxon>Suessiales</taxon>
        <taxon>Symbiodiniaceae</taxon>
        <taxon>Durusdinium</taxon>
    </lineage>
</organism>
<name>A0ABP0NA86_9DINO</name>
<proteinExistence type="predicted"/>